<dbReference type="InterPro" id="IPR016143">
    <property type="entry name" value="Citrate_synth-like_sm_a-sub"/>
</dbReference>
<dbReference type="PROSITE" id="PS00480">
    <property type="entry name" value="CITRATE_SYNTHASE"/>
    <property type="match status" value="1"/>
</dbReference>
<dbReference type="PIRSF" id="PIRSF001369">
    <property type="entry name" value="Citrate_synth"/>
    <property type="match status" value="1"/>
</dbReference>
<keyword evidence="4 6" id="KW-0808">Transferase</keyword>
<dbReference type="PATRIC" id="fig|869212.3.peg.4197"/>
<dbReference type="HOGENOM" id="CLU_025068_2_1_12"/>
<dbReference type="GO" id="GO:0005829">
    <property type="term" value="C:cytosol"/>
    <property type="evidence" value="ECO:0007669"/>
    <property type="project" value="TreeGrafter"/>
</dbReference>
<dbReference type="KEGG" id="tpx:Turpa_4157"/>
<dbReference type="Proteomes" id="UP000006048">
    <property type="component" value="Chromosome"/>
</dbReference>
<keyword evidence="10" id="KW-1185">Reference proteome</keyword>
<evidence type="ECO:0000313" key="10">
    <source>
        <dbReference type="Proteomes" id="UP000006048"/>
    </source>
</evidence>
<dbReference type="PRINTS" id="PR00143">
    <property type="entry name" value="CITRTSNTHASE"/>
</dbReference>
<name>I4BBY3_TURPD</name>
<dbReference type="PANTHER" id="PTHR11739">
    <property type="entry name" value="CITRATE SYNTHASE"/>
    <property type="match status" value="1"/>
</dbReference>
<evidence type="ECO:0000256" key="7">
    <source>
        <dbReference type="PIRSR" id="PIRSR001369-1"/>
    </source>
</evidence>
<dbReference type="NCBIfam" id="TIGR01800">
    <property type="entry name" value="cit_synth_II"/>
    <property type="match status" value="1"/>
</dbReference>
<proteinExistence type="inferred from homology"/>
<dbReference type="InterPro" id="IPR011278">
    <property type="entry name" value="2-MeCitrate/Citrate_synth_II"/>
</dbReference>
<dbReference type="InterPro" id="IPR002020">
    <property type="entry name" value="Citrate_synthase"/>
</dbReference>
<evidence type="ECO:0000256" key="4">
    <source>
        <dbReference type="ARBA" id="ARBA00022679"/>
    </source>
</evidence>
<evidence type="ECO:0000256" key="3">
    <source>
        <dbReference type="ARBA" id="ARBA00022532"/>
    </source>
</evidence>
<comment type="pathway">
    <text evidence="1">Carbohydrate metabolism; tricarboxylic acid cycle; isocitrate from oxaloacetate: step 1/2.</text>
</comment>
<reference evidence="9 10" key="1">
    <citation type="submission" date="2012-06" db="EMBL/GenBank/DDBJ databases">
        <title>The complete chromosome of genome of Turneriella parva DSM 21527.</title>
        <authorList>
            <consortium name="US DOE Joint Genome Institute (JGI-PGF)"/>
            <person name="Lucas S."/>
            <person name="Han J."/>
            <person name="Lapidus A."/>
            <person name="Bruce D."/>
            <person name="Goodwin L."/>
            <person name="Pitluck S."/>
            <person name="Peters L."/>
            <person name="Kyrpides N."/>
            <person name="Mavromatis K."/>
            <person name="Ivanova N."/>
            <person name="Mikhailova N."/>
            <person name="Chertkov O."/>
            <person name="Detter J.C."/>
            <person name="Tapia R."/>
            <person name="Han C."/>
            <person name="Land M."/>
            <person name="Hauser L."/>
            <person name="Markowitz V."/>
            <person name="Cheng J.-F."/>
            <person name="Hugenholtz P."/>
            <person name="Woyke T."/>
            <person name="Wu D."/>
            <person name="Gronow S."/>
            <person name="Wellnitz S."/>
            <person name="Brambilla E."/>
            <person name="Klenk H.-P."/>
            <person name="Eisen J.A."/>
        </authorList>
    </citation>
    <scope>NUCLEOTIDE SEQUENCE [LARGE SCALE GENOMIC DNA]</scope>
    <source>
        <strain evidence="10">ATCC BAA-1111 / DSM 21527 / NCTC 11395 / H</strain>
    </source>
</reference>
<dbReference type="OrthoDB" id="9800864at2"/>
<dbReference type="Gene3D" id="1.10.230.10">
    <property type="entry name" value="Cytochrome P450-Terp, domain 2"/>
    <property type="match status" value="1"/>
</dbReference>
<dbReference type="EMBL" id="CP002959">
    <property type="protein sequence ID" value="AFM14790.1"/>
    <property type="molecule type" value="Genomic_DNA"/>
</dbReference>
<dbReference type="GO" id="GO:0006099">
    <property type="term" value="P:tricarboxylic acid cycle"/>
    <property type="evidence" value="ECO:0007669"/>
    <property type="project" value="UniProtKB-UniPathway"/>
</dbReference>
<comment type="catalytic activity">
    <reaction evidence="5">
        <text>oxaloacetate + acetyl-CoA + H2O = citrate + CoA + H(+)</text>
        <dbReference type="Rhea" id="RHEA:16845"/>
        <dbReference type="ChEBI" id="CHEBI:15377"/>
        <dbReference type="ChEBI" id="CHEBI:15378"/>
        <dbReference type="ChEBI" id="CHEBI:16452"/>
        <dbReference type="ChEBI" id="CHEBI:16947"/>
        <dbReference type="ChEBI" id="CHEBI:57287"/>
        <dbReference type="ChEBI" id="CHEBI:57288"/>
        <dbReference type="EC" id="2.3.3.16"/>
    </reaction>
</comment>
<dbReference type="SUPFAM" id="SSF48256">
    <property type="entry name" value="Citrate synthase"/>
    <property type="match status" value="1"/>
</dbReference>
<dbReference type="InterPro" id="IPR024176">
    <property type="entry name" value="Citrate_synthase_bac-typ"/>
</dbReference>
<protein>
    <recommendedName>
        <fullName evidence="6">Citrate synthase</fullName>
    </recommendedName>
</protein>
<evidence type="ECO:0000313" key="9">
    <source>
        <dbReference type="EMBL" id="AFM14790.1"/>
    </source>
</evidence>
<dbReference type="PANTHER" id="PTHR11739:SF4">
    <property type="entry name" value="CITRATE SYNTHASE, PEROXISOMAL"/>
    <property type="match status" value="1"/>
</dbReference>
<feature type="active site" evidence="7">
    <location>
        <position position="258"/>
    </location>
</feature>
<dbReference type="AlphaFoldDB" id="I4BBY3"/>
<dbReference type="RefSeq" id="WP_014805265.1">
    <property type="nucleotide sequence ID" value="NC_018020.1"/>
</dbReference>
<evidence type="ECO:0000256" key="6">
    <source>
        <dbReference type="PIRNR" id="PIRNR001369"/>
    </source>
</evidence>
<dbReference type="Pfam" id="PF00285">
    <property type="entry name" value="Citrate_synt"/>
    <property type="match status" value="1"/>
</dbReference>
<dbReference type="InterPro" id="IPR016142">
    <property type="entry name" value="Citrate_synth-like_lrg_a-sub"/>
</dbReference>
<dbReference type="STRING" id="869212.Turpa_4157"/>
<comment type="similarity">
    <text evidence="2 6 8">Belongs to the citrate synthase family.</text>
</comment>
<dbReference type="GO" id="GO:0036440">
    <property type="term" value="F:citrate synthase activity"/>
    <property type="evidence" value="ECO:0007669"/>
    <property type="project" value="UniProtKB-EC"/>
</dbReference>
<organism evidence="9 10">
    <name type="scientific">Turneriella parva (strain ATCC BAA-1111 / DSM 21527 / NCTC 11395 / H)</name>
    <name type="common">Leptospira parva</name>
    <dbReference type="NCBI Taxonomy" id="869212"/>
    <lineage>
        <taxon>Bacteria</taxon>
        <taxon>Pseudomonadati</taxon>
        <taxon>Spirochaetota</taxon>
        <taxon>Spirochaetia</taxon>
        <taxon>Leptospirales</taxon>
        <taxon>Leptospiraceae</taxon>
        <taxon>Turneriella</taxon>
    </lineage>
</organism>
<sequence>MSTDHHAGLEDIEVLESAICDINQKGLTFRGYDITELAAHSTFEETAYLLLNDQLPSQKELNDFRRELAAEYILPREITEHINHVPREAHPMAVLRTLISSLGLYDADAADNSGPALHRKSVRILAKIPAIVAAIARHRNAKSHVESNVDLSIAGNFLYCLTGKLPDAETERLLETTMILYAEHELNASTFAARITAATQADTYSCMVAAVSALQGNLHGGANQRATEMLLTIGSPANVPEYLAAKLKKKEIIMGFGHRVYKSGDPRVPVLRSLCKALSEKKNEKQIFDTAAAVEAEMLKQKKLHANVDYYSGLAYYLLGFSAEIYTCIFAMARAAGYLAHISEQLDENKLIRPRGVYTGKKGLKYQPLGSR</sequence>
<dbReference type="GO" id="GO:0005975">
    <property type="term" value="P:carbohydrate metabolic process"/>
    <property type="evidence" value="ECO:0007669"/>
    <property type="project" value="TreeGrafter"/>
</dbReference>
<accession>I4BBY3</accession>
<evidence type="ECO:0000256" key="2">
    <source>
        <dbReference type="ARBA" id="ARBA00010566"/>
    </source>
</evidence>
<evidence type="ECO:0000256" key="1">
    <source>
        <dbReference type="ARBA" id="ARBA00004751"/>
    </source>
</evidence>
<gene>
    <name evidence="9" type="ordered locus">Turpa_4157</name>
</gene>
<dbReference type="UniPathway" id="UPA00223"/>
<evidence type="ECO:0000256" key="5">
    <source>
        <dbReference type="ARBA" id="ARBA00049288"/>
    </source>
</evidence>
<dbReference type="Gene3D" id="1.10.580.10">
    <property type="entry name" value="Citrate Synthase, domain 1"/>
    <property type="match status" value="1"/>
</dbReference>
<keyword evidence="3" id="KW-0816">Tricarboxylic acid cycle</keyword>
<dbReference type="InterPro" id="IPR036969">
    <property type="entry name" value="Citrate_synthase_sf"/>
</dbReference>
<evidence type="ECO:0000256" key="8">
    <source>
        <dbReference type="RuleBase" id="RU003406"/>
    </source>
</evidence>
<feature type="active site" evidence="7">
    <location>
        <position position="309"/>
    </location>
</feature>
<dbReference type="InterPro" id="IPR019810">
    <property type="entry name" value="Citrate_synthase_AS"/>
</dbReference>